<dbReference type="STRING" id="1531966.A0A0A1TL40"/>
<reference evidence="1 2" key="1">
    <citation type="journal article" date="2015" name="Genome Announc.">
        <title>Draft Genome Sequence and Gene Annotation of the Entomopathogenic Fungus Verticillium hemipterigenum.</title>
        <authorList>
            <person name="Horn F."/>
            <person name="Habel A."/>
            <person name="Scharf D.H."/>
            <person name="Dworschak J."/>
            <person name="Brakhage A.A."/>
            <person name="Guthke R."/>
            <person name="Hertweck C."/>
            <person name="Linde J."/>
        </authorList>
    </citation>
    <scope>NUCLEOTIDE SEQUENCE [LARGE SCALE GENOMIC DNA]</scope>
</reference>
<accession>A0A0A1TL40</accession>
<gene>
    <name evidence="1" type="ORF">VHEMI07297</name>
</gene>
<protein>
    <submittedName>
        <fullName evidence="1">Uncharacterized protein</fullName>
    </submittedName>
</protein>
<evidence type="ECO:0000313" key="2">
    <source>
        <dbReference type="Proteomes" id="UP000039046"/>
    </source>
</evidence>
<evidence type="ECO:0000313" key="1">
    <source>
        <dbReference type="EMBL" id="CEJ91595.1"/>
    </source>
</evidence>
<sequence length="164" mass="18405">MDSGVGCDEIGHLEDYKYYMTEDMQRDAGLCIDGRAYFLVTPADNESGVLGVPGSEGWENELTYGRRFDLLSGTSELRKDKGYFGVKFDDMVKGSLETFRANGNKNVGYRNSELNGADFLRDAEHMDLGIAGFYRLPVCSHTEAHKNWNDDNRDVSSQNYPCNS</sequence>
<dbReference type="OrthoDB" id="3257981at2759"/>
<dbReference type="Proteomes" id="UP000039046">
    <property type="component" value="Unassembled WGS sequence"/>
</dbReference>
<dbReference type="EMBL" id="CDHN01000004">
    <property type="protein sequence ID" value="CEJ91595.1"/>
    <property type="molecule type" value="Genomic_DNA"/>
</dbReference>
<organism evidence="1 2">
    <name type="scientific">[Torrubiella] hemipterigena</name>
    <dbReference type="NCBI Taxonomy" id="1531966"/>
    <lineage>
        <taxon>Eukaryota</taxon>
        <taxon>Fungi</taxon>
        <taxon>Dikarya</taxon>
        <taxon>Ascomycota</taxon>
        <taxon>Pezizomycotina</taxon>
        <taxon>Sordariomycetes</taxon>
        <taxon>Hypocreomycetidae</taxon>
        <taxon>Hypocreales</taxon>
        <taxon>Clavicipitaceae</taxon>
        <taxon>Clavicipitaceae incertae sedis</taxon>
        <taxon>'Torrubiella' clade</taxon>
    </lineage>
</organism>
<dbReference type="AlphaFoldDB" id="A0A0A1TL40"/>
<keyword evidence="2" id="KW-1185">Reference proteome</keyword>
<dbReference type="HOGENOM" id="CLU_1620237_0_0_1"/>
<name>A0A0A1TL40_9HYPO</name>
<proteinExistence type="predicted"/>